<accession>A0AAE4NU79</accession>
<protein>
    <submittedName>
        <fullName evidence="2">Uncharacterized protein</fullName>
    </submittedName>
</protein>
<organism evidence="2 3">
    <name type="scientific">Lactococcus lactis</name>
    <dbReference type="NCBI Taxonomy" id="1358"/>
    <lineage>
        <taxon>Bacteria</taxon>
        <taxon>Bacillati</taxon>
        <taxon>Bacillota</taxon>
        <taxon>Bacilli</taxon>
        <taxon>Lactobacillales</taxon>
        <taxon>Streptococcaceae</taxon>
        <taxon>Lactococcus</taxon>
    </lineage>
</organism>
<dbReference type="Proteomes" id="UP001152820">
    <property type="component" value="Unassembled WGS sequence"/>
</dbReference>
<sequence length="45" mass="5089">MNKEIDAEKLVSKLLSKIAQLELDNAKLVVLVETYEQENSKEVGK</sequence>
<comment type="caution">
    <text evidence="2">The sequence shown here is derived from an EMBL/GenBank/DDBJ whole genome shotgun (WGS) entry which is preliminary data.</text>
</comment>
<reference evidence="2" key="3">
    <citation type="submission" date="2023-10" db="EMBL/GenBank/DDBJ databases">
        <title>Production of high quality cheese from raw caw milk (raw cheese).</title>
        <authorList>
            <person name="Samouris G."/>
        </authorList>
    </citation>
    <scope>NUCLEOTIDE SEQUENCE</scope>
    <source>
        <strain evidence="2">M17-3</strain>
    </source>
</reference>
<dbReference type="Proteomes" id="UP001186047">
    <property type="component" value="Unassembled WGS sequence"/>
</dbReference>
<evidence type="ECO:0000313" key="1">
    <source>
        <dbReference type="EMBL" id="MDG5048547.1"/>
    </source>
</evidence>
<dbReference type="RefSeq" id="WP_162838804.1">
    <property type="nucleotide sequence ID" value="NZ_CP125771.1"/>
</dbReference>
<reference evidence="1" key="2">
    <citation type="journal article" date="2023" name="Food Microbiol.">
        <title>Evaluation of the fermentation potential of lactic acid bacteria isolated from herbs, fruits and vegetables as starter cultures in nut-based milk alternatives.</title>
        <authorList>
            <person name="Huang W."/>
            <person name="Dong A."/>
            <person name="Pham H.T."/>
            <person name="Zhou C."/>
            <person name="Huo Z."/>
            <person name="Watjen A.P."/>
            <person name="Prakash S."/>
            <person name="Bang-Berthelsen C.H."/>
            <person name="Turner M.S."/>
        </authorList>
    </citation>
    <scope>NUCLEOTIDE SEQUENCE</scope>
    <source>
        <strain evidence="1">593</strain>
    </source>
</reference>
<reference evidence="1" key="1">
    <citation type="submission" date="2022-10" db="EMBL/GenBank/DDBJ databases">
        <authorList>
            <person name="Turner M.S."/>
            <person name="Huang W."/>
        </authorList>
    </citation>
    <scope>NUCLEOTIDE SEQUENCE</scope>
    <source>
        <strain evidence="1">593</strain>
    </source>
</reference>
<evidence type="ECO:0000313" key="3">
    <source>
        <dbReference type="Proteomes" id="UP001186047"/>
    </source>
</evidence>
<dbReference type="AlphaFoldDB" id="A0AAE4NU79"/>
<proteinExistence type="predicted"/>
<dbReference type="EMBL" id="JAOWLO010000003">
    <property type="protein sequence ID" value="MDG5048547.1"/>
    <property type="molecule type" value="Genomic_DNA"/>
</dbReference>
<gene>
    <name evidence="1" type="ORF">OGZ38_05275</name>
    <name evidence="2" type="ORF">RZO31_12615</name>
</gene>
<dbReference type="EMBL" id="JAWHVL010000039">
    <property type="protein sequence ID" value="MDV2633691.1"/>
    <property type="molecule type" value="Genomic_DNA"/>
</dbReference>
<evidence type="ECO:0000313" key="2">
    <source>
        <dbReference type="EMBL" id="MDV2633691.1"/>
    </source>
</evidence>
<name>A0AAE4NU79_9LACT</name>